<dbReference type="AlphaFoldDB" id="A0A6I6UT11"/>
<sequence length="85" mass="10202">MDVNKAYILQPFDAHEFIRDEVLVTSEAIELLEISRARMSRMIQTGKIMPIKKFGSTSLFYRQDILAKREELIQLREKYRPYEYE</sequence>
<gene>
    <name evidence="1" type="ORF">FHE72_20435</name>
</gene>
<name>A0A6I6UT11_9BACI</name>
<proteinExistence type="predicted"/>
<dbReference type="Proteomes" id="UP000465062">
    <property type="component" value="Chromosome"/>
</dbReference>
<evidence type="ECO:0000313" key="2">
    <source>
        <dbReference type="Proteomes" id="UP000465062"/>
    </source>
</evidence>
<accession>A0A6I6UT11</accession>
<dbReference type="KEGG" id="bvq:FHE72_20435"/>
<reference evidence="1 2" key="1">
    <citation type="submission" date="2019-06" db="EMBL/GenBank/DDBJ databases">
        <title>An operon consisting of a P-type ATPase gene and a transcriptional regular gene given the different cadmium resistance in Bacillus vietamensis 151-6 and Bacillus marisflavi 151-25.</title>
        <authorList>
            <person name="Yu X."/>
        </authorList>
    </citation>
    <scope>NUCLEOTIDE SEQUENCE [LARGE SCALE GENOMIC DNA]</scope>
    <source>
        <strain evidence="1 2">151-6</strain>
    </source>
</reference>
<protein>
    <submittedName>
        <fullName evidence="1">DNA-binding protein</fullName>
    </submittedName>
</protein>
<keyword evidence="1" id="KW-0238">DNA-binding</keyword>
<evidence type="ECO:0000313" key="1">
    <source>
        <dbReference type="EMBL" id="QHE63109.1"/>
    </source>
</evidence>
<dbReference type="RefSeq" id="WP_159362821.1">
    <property type="nucleotide sequence ID" value="NZ_CP047394.1"/>
</dbReference>
<dbReference type="EMBL" id="CP047394">
    <property type="protein sequence ID" value="QHE63109.1"/>
    <property type="molecule type" value="Genomic_DNA"/>
</dbReference>
<dbReference type="GO" id="GO:0003677">
    <property type="term" value="F:DNA binding"/>
    <property type="evidence" value="ECO:0007669"/>
    <property type="project" value="UniProtKB-KW"/>
</dbReference>
<organism evidence="1 2">
    <name type="scientific">Rossellomorea vietnamensis</name>
    <dbReference type="NCBI Taxonomy" id="218284"/>
    <lineage>
        <taxon>Bacteria</taxon>
        <taxon>Bacillati</taxon>
        <taxon>Bacillota</taxon>
        <taxon>Bacilli</taxon>
        <taxon>Bacillales</taxon>
        <taxon>Bacillaceae</taxon>
        <taxon>Rossellomorea</taxon>
    </lineage>
</organism>